<name>A0A0N4Z9T1_PARTI</name>
<reference evidence="8" key="1">
    <citation type="submission" date="2017-02" db="UniProtKB">
        <authorList>
            <consortium name="WormBaseParasite"/>
        </authorList>
    </citation>
    <scope>IDENTIFICATION</scope>
</reference>
<dbReference type="InterPro" id="IPR029058">
    <property type="entry name" value="AB_hydrolase_fold"/>
</dbReference>
<dbReference type="WBParaSite" id="PTRK_0000414200.1">
    <property type="protein sequence ID" value="PTRK_0000414200.1"/>
    <property type="gene ID" value="PTRK_0000414200"/>
</dbReference>
<evidence type="ECO:0000313" key="8">
    <source>
        <dbReference type="WBParaSite" id="PTRK_0000414200.1"/>
    </source>
</evidence>
<protein>
    <submittedName>
        <fullName evidence="8">Acetylcholinesterase</fullName>
    </submittedName>
</protein>
<sequence length="566" mass="65328">MLILYTLLFIQFFGILSYPGKIIHTSYGPVQGEVHKIYGRIMTKYSGIPFAEPMSKRNRFEPPKPLRKNIWKDVFNASKPGNACYQGTFRNGDEEHDNRIPRISISEDCLQLTMYVPKSKTGDVLIFFHGDFLLYGDSFLDIYDGSYLAVLKNVIVVNINYRLGIFGFGYLGEGKLIPGNLGLLDQQLGLKWVYENIASFGGNPNKITLWGQGMGSVFATAHLYSEESSKYFSKIIANSGTISNIWAAQSNEFVEEMTRSLAEYLNCIGEDKQILNCLKKSSPNSLASATEIVSRKVNFPYFYGFNIIERDDVFFKGNVSKKIEKNIIKDKFDILLGYSSNEGAFFIGNFLDNYKFGCVPKNGVTFNRNDCNINRKQYKVFLDLIQKQLKLSDKDISIIRKTYSRLNLNYRDKASKIISDIAFRCDIAHYAKNISSYPKRRVYLYIFDFYSSSSELPLWMEPKHGHELQYAFGVPYRYPENYNDHYLKKERKFSQNFMYMIKNFVATGEPGSRWKRKHVETNRAGILDFTLATQGPIKFRVNPYSKICKRIYGLLPKRLTLFEKNF</sequence>
<dbReference type="GO" id="GO:0005615">
    <property type="term" value="C:extracellular space"/>
    <property type="evidence" value="ECO:0007669"/>
    <property type="project" value="TreeGrafter"/>
</dbReference>
<dbReference type="Proteomes" id="UP000038045">
    <property type="component" value="Unplaced"/>
</dbReference>
<dbReference type="ESTHER" id="parti-a0a0n4z9t1">
    <property type="family name" value="Cholinesterase-like"/>
</dbReference>
<keyword evidence="2" id="KW-0719">Serine esterase</keyword>
<accession>A0A0N4Z9T1</accession>
<organism evidence="7 8">
    <name type="scientific">Parastrongyloides trichosuri</name>
    <name type="common">Possum-specific nematode worm</name>
    <dbReference type="NCBI Taxonomy" id="131310"/>
    <lineage>
        <taxon>Eukaryota</taxon>
        <taxon>Metazoa</taxon>
        <taxon>Ecdysozoa</taxon>
        <taxon>Nematoda</taxon>
        <taxon>Chromadorea</taxon>
        <taxon>Rhabditida</taxon>
        <taxon>Tylenchina</taxon>
        <taxon>Panagrolaimomorpha</taxon>
        <taxon>Strongyloidoidea</taxon>
        <taxon>Strongyloididae</taxon>
        <taxon>Parastrongyloides</taxon>
    </lineage>
</organism>
<dbReference type="PANTHER" id="PTHR43918:SF15">
    <property type="entry name" value="CARBOXYLIC ESTER HYDROLASE"/>
    <property type="match status" value="1"/>
</dbReference>
<dbReference type="SUPFAM" id="SSF53474">
    <property type="entry name" value="alpha/beta-Hydrolases"/>
    <property type="match status" value="1"/>
</dbReference>
<feature type="chain" id="PRO_5005891361" evidence="5">
    <location>
        <begin position="18"/>
        <end position="566"/>
    </location>
</feature>
<dbReference type="InterPro" id="IPR002018">
    <property type="entry name" value="CarbesteraseB"/>
</dbReference>
<evidence type="ECO:0000256" key="3">
    <source>
        <dbReference type="ARBA" id="ARBA00022801"/>
    </source>
</evidence>
<dbReference type="GO" id="GO:0019695">
    <property type="term" value="P:choline metabolic process"/>
    <property type="evidence" value="ECO:0007669"/>
    <property type="project" value="TreeGrafter"/>
</dbReference>
<evidence type="ECO:0000256" key="1">
    <source>
        <dbReference type="ARBA" id="ARBA00005964"/>
    </source>
</evidence>
<evidence type="ECO:0000256" key="4">
    <source>
        <dbReference type="ARBA" id="ARBA00023157"/>
    </source>
</evidence>
<dbReference type="GO" id="GO:0005886">
    <property type="term" value="C:plasma membrane"/>
    <property type="evidence" value="ECO:0007669"/>
    <property type="project" value="TreeGrafter"/>
</dbReference>
<dbReference type="Pfam" id="PF00135">
    <property type="entry name" value="COesterase"/>
    <property type="match status" value="1"/>
</dbReference>
<dbReference type="GO" id="GO:0006581">
    <property type="term" value="P:acetylcholine catabolic process"/>
    <property type="evidence" value="ECO:0007669"/>
    <property type="project" value="TreeGrafter"/>
</dbReference>
<comment type="similarity">
    <text evidence="1">Belongs to the type-B carboxylesterase/lipase family.</text>
</comment>
<evidence type="ECO:0000313" key="7">
    <source>
        <dbReference type="Proteomes" id="UP000038045"/>
    </source>
</evidence>
<keyword evidence="3" id="KW-0378">Hydrolase</keyword>
<evidence type="ECO:0000256" key="5">
    <source>
        <dbReference type="SAM" id="SignalP"/>
    </source>
</evidence>
<evidence type="ECO:0000256" key="2">
    <source>
        <dbReference type="ARBA" id="ARBA00022487"/>
    </source>
</evidence>
<feature type="domain" description="Carboxylesterase type B" evidence="6">
    <location>
        <begin position="21"/>
        <end position="517"/>
    </location>
</feature>
<evidence type="ECO:0000259" key="6">
    <source>
        <dbReference type="Pfam" id="PF00135"/>
    </source>
</evidence>
<dbReference type="InterPro" id="IPR000997">
    <property type="entry name" value="Cholinesterase"/>
</dbReference>
<dbReference type="PANTHER" id="PTHR43918">
    <property type="entry name" value="ACETYLCHOLINESTERASE"/>
    <property type="match status" value="1"/>
</dbReference>
<dbReference type="Gene3D" id="3.40.50.1820">
    <property type="entry name" value="alpha/beta hydrolase"/>
    <property type="match status" value="1"/>
</dbReference>
<feature type="signal peptide" evidence="5">
    <location>
        <begin position="1"/>
        <end position="17"/>
    </location>
</feature>
<dbReference type="GO" id="GO:0003990">
    <property type="term" value="F:acetylcholinesterase activity"/>
    <property type="evidence" value="ECO:0007669"/>
    <property type="project" value="TreeGrafter"/>
</dbReference>
<dbReference type="PRINTS" id="PR00878">
    <property type="entry name" value="CHOLNESTRASE"/>
</dbReference>
<proteinExistence type="inferred from homology"/>
<keyword evidence="5" id="KW-0732">Signal</keyword>
<dbReference type="STRING" id="131310.A0A0N4Z9T1"/>
<dbReference type="InterPro" id="IPR050654">
    <property type="entry name" value="AChE-related_enzymes"/>
</dbReference>
<keyword evidence="4" id="KW-1015">Disulfide bond</keyword>
<dbReference type="AlphaFoldDB" id="A0A0N4Z9T1"/>
<keyword evidence="7" id="KW-1185">Reference proteome</keyword>